<feature type="transmembrane region" description="Helical" evidence="6">
    <location>
        <begin position="376"/>
        <end position="399"/>
    </location>
</feature>
<reference evidence="8" key="1">
    <citation type="submission" date="2022-08" db="EMBL/GenBank/DDBJ databases">
        <title>Novel sulfate-reducing endosymbionts in the free-living metamonad Anaeramoeba.</title>
        <authorList>
            <person name="Jerlstrom-Hultqvist J."/>
            <person name="Cepicka I."/>
            <person name="Gallot-Lavallee L."/>
            <person name="Salas-Leiva D."/>
            <person name="Curtis B.A."/>
            <person name="Zahonova K."/>
            <person name="Pipaliya S."/>
            <person name="Dacks J."/>
            <person name="Roger A.J."/>
        </authorList>
    </citation>
    <scope>NUCLEOTIDE SEQUENCE</scope>
    <source>
        <strain evidence="8">Schooner1</strain>
    </source>
</reference>
<evidence type="ECO:0000256" key="3">
    <source>
        <dbReference type="ARBA" id="ARBA00022989"/>
    </source>
</evidence>
<accession>A0ABQ8X5K0</accession>
<evidence type="ECO:0000256" key="6">
    <source>
        <dbReference type="SAM" id="Phobius"/>
    </source>
</evidence>
<evidence type="ECO:0000313" key="9">
    <source>
        <dbReference type="Proteomes" id="UP001150062"/>
    </source>
</evidence>
<feature type="compositionally biased region" description="Low complexity" evidence="5">
    <location>
        <begin position="491"/>
        <end position="503"/>
    </location>
</feature>
<dbReference type="PANTHER" id="PTHR31918">
    <property type="entry name" value="TRANSMEMBRANE PROTEIN 181"/>
    <property type="match status" value="1"/>
</dbReference>
<dbReference type="Pfam" id="PF06664">
    <property type="entry name" value="WLS-like_TM"/>
    <property type="match status" value="1"/>
</dbReference>
<feature type="transmembrane region" description="Helical" evidence="6">
    <location>
        <begin position="411"/>
        <end position="429"/>
    </location>
</feature>
<feature type="transmembrane region" description="Helical" evidence="6">
    <location>
        <begin position="326"/>
        <end position="347"/>
    </location>
</feature>
<evidence type="ECO:0000256" key="5">
    <source>
        <dbReference type="SAM" id="MobiDB-lite"/>
    </source>
</evidence>
<evidence type="ECO:0000313" key="8">
    <source>
        <dbReference type="EMBL" id="KAJ6226514.1"/>
    </source>
</evidence>
<organism evidence="8 9">
    <name type="scientific">Anaeramoeba flamelloides</name>
    <dbReference type="NCBI Taxonomy" id="1746091"/>
    <lineage>
        <taxon>Eukaryota</taxon>
        <taxon>Metamonada</taxon>
        <taxon>Anaeramoebidae</taxon>
        <taxon>Anaeramoeba</taxon>
    </lineage>
</organism>
<evidence type="ECO:0000256" key="1">
    <source>
        <dbReference type="ARBA" id="ARBA00004141"/>
    </source>
</evidence>
<feature type="domain" description="Wntless-like transmembrane" evidence="7">
    <location>
        <begin position="180"/>
        <end position="430"/>
    </location>
</feature>
<proteinExistence type="predicted"/>
<comment type="subcellular location">
    <subcellularLocation>
        <location evidence="1">Membrane</location>
        <topology evidence="1">Multi-pass membrane protein</topology>
    </subcellularLocation>
</comment>
<dbReference type="PANTHER" id="PTHR31918:SF1">
    <property type="entry name" value="TRANSMEMBRANE PROTEIN 181"/>
    <property type="match status" value="1"/>
</dbReference>
<feature type="transmembrane region" description="Helical" evidence="6">
    <location>
        <begin position="20"/>
        <end position="44"/>
    </location>
</feature>
<dbReference type="InterPro" id="IPR047843">
    <property type="entry name" value="WLS-like_TM"/>
</dbReference>
<protein>
    <submittedName>
        <fullName evidence="8">Transmembrane protein</fullName>
    </submittedName>
</protein>
<gene>
    <name evidence="8" type="ORF">M0813_10732</name>
</gene>
<evidence type="ECO:0000256" key="4">
    <source>
        <dbReference type="ARBA" id="ARBA00023136"/>
    </source>
</evidence>
<feature type="transmembrane region" description="Helical" evidence="6">
    <location>
        <begin position="218"/>
        <end position="238"/>
    </location>
</feature>
<keyword evidence="3 6" id="KW-1133">Transmembrane helix</keyword>
<keyword evidence="4 6" id="KW-0472">Membrane</keyword>
<dbReference type="EMBL" id="JAOAOG010000342">
    <property type="protein sequence ID" value="KAJ6226514.1"/>
    <property type="molecule type" value="Genomic_DNA"/>
</dbReference>
<evidence type="ECO:0000259" key="7">
    <source>
        <dbReference type="Pfam" id="PF06664"/>
    </source>
</evidence>
<name>A0ABQ8X5K0_9EUKA</name>
<keyword evidence="9" id="KW-1185">Reference proteome</keyword>
<dbReference type="Proteomes" id="UP001150062">
    <property type="component" value="Unassembled WGS sequence"/>
</dbReference>
<dbReference type="InterPro" id="IPR040416">
    <property type="entry name" value="TMEM181"/>
</dbReference>
<feature type="transmembrane region" description="Helical" evidence="6">
    <location>
        <begin position="183"/>
        <end position="202"/>
    </location>
</feature>
<feature type="transmembrane region" description="Helical" evidence="6">
    <location>
        <begin position="250"/>
        <end position="268"/>
    </location>
</feature>
<keyword evidence="2 6" id="KW-0812">Transmembrane</keyword>
<feature type="transmembrane region" description="Helical" evidence="6">
    <location>
        <begin position="288"/>
        <end position="306"/>
    </location>
</feature>
<comment type="caution">
    <text evidence="8">The sequence shown here is derived from an EMBL/GenBank/DDBJ whole genome shotgun (WGS) entry which is preliminary data.</text>
</comment>
<evidence type="ECO:0000256" key="2">
    <source>
        <dbReference type="ARBA" id="ARBA00022692"/>
    </source>
</evidence>
<sequence>MEKTKSKFTIDGWSKKKVTILFLVFVCILFLSIIIGIFGPGSFIKRQLHFKLVPDKKSVRCSVAVLSLSRLNKELQISATFSNKKNYGVMAKVQIETQLMGNMSSSKSDLYNWTNLSNKTHTRTFECEPLKNCTSHQLVYQPYLNYNNYKLVANFDFEYLGEIFEEIYFNFLFVNVNIVNYEIYLRYSFVLIQLLFMAYYMWITKGHSFRHFNIKQKYTVVLLILLLFFNNPLFPVTAFDHTLFFRVFDAIFKITFQMVLFFYWLIIIESYRITKTKRKYLKYYLPRVSILVLIWIIRVIIYSVVWNRDMNDPQTEEKTDISGFSAAWITVFVFESIYFFWLFYASLRTISYLTRKIIPSPSEDEQKNLDKEKTSFFFFFFTSFIIFNIILIVYSFIIIPKFQSNSLKTTLVYVSLNAYIYFLAIAYTPQGILKKFSTKNRTIVKLEKKDEKEKLNEGSEIDDIDLNDSEKSQNMEMGTNSEIEPEPDLVQSQQSQSQSQSNSEFDNENSEINDGGVLSEHKNQVFVKVSLHSSNDEGGLLDNNDKDDNN</sequence>
<feature type="region of interest" description="Disordered" evidence="5">
    <location>
        <begin position="456"/>
        <end position="550"/>
    </location>
</feature>